<dbReference type="SUPFAM" id="SSF53748">
    <property type="entry name" value="Phosphoglycerate kinase"/>
    <property type="match status" value="1"/>
</dbReference>
<feature type="binding site" evidence="13 15">
    <location>
        <position position="324"/>
    </location>
    <ligand>
        <name>ATP</name>
        <dbReference type="ChEBI" id="CHEBI:30616"/>
    </ligand>
</feature>
<dbReference type="PROSITE" id="PS00111">
    <property type="entry name" value="PGLYCERATE_KINASE"/>
    <property type="match status" value="1"/>
</dbReference>
<evidence type="ECO:0000313" key="18">
    <source>
        <dbReference type="Proteomes" id="UP000319829"/>
    </source>
</evidence>
<dbReference type="PANTHER" id="PTHR11406:SF23">
    <property type="entry name" value="PHOSPHOGLYCERATE KINASE 1, CHLOROPLASTIC-RELATED"/>
    <property type="match status" value="1"/>
</dbReference>
<feature type="binding site" evidence="13">
    <location>
        <position position="119"/>
    </location>
    <ligand>
        <name>substrate</name>
    </ligand>
</feature>
<dbReference type="GO" id="GO:0004618">
    <property type="term" value="F:phosphoglycerate kinase activity"/>
    <property type="evidence" value="ECO:0007669"/>
    <property type="project" value="UniProtKB-UniRule"/>
</dbReference>
<dbReference type="EMBL" id="VBOU01000095">
    <property type="protein sequence ID" value="TMQ52672.1"/>
    <property type="molecule type" value="Genomic_DNA"/>
</dbReference>
<feature type="binding site" evidence="13">
    <location>
        <position position="37"/>
    </location>
    <ligand>
        <name>substrate</name>
    </ligand>
</feature>
<dbReference type="Pfam" id="PF00162">
    <property type="entry name" value="PGK"/>
    <property type="match status" value="1"/>
</dbReference>
<evidence type="ECO:0000256" key="10">
    <source>
        <dbReference type="ARBA" id="ARBA00022777"/>
    </source>
</evidence>
<feature type="binding site" evidence="14">
    <location>
        <position position="37"/>
    </location>
    <ligand>
        <name>(2R)-3-phosphoglycerate</name>
        <dbReference type="ChEBI" id="CHEBI:58272"/>
    </ligand>
</feature>
<evidence type="ECO:0000256" key="13">
    <source>
        <dbReference type="HAMAP-Rule" id="MF_00145"/>
    </source>
</evidence>
<comment type="catalytic activity">
    <reaction evidence="1 13 16">
        <text>(2R)-3-phosphoglycerate + ATP = (2R)-3-phospho-glyceroyl phosphate + ADP</text>
        <dbReference type="Rhea" id="RHEA:14801"/>
        <dbReference type="ChEBI" id="CHEBI:30616"/>
        <dbReference type="ChEBI" id="CHEBI:57604"/>
        <dbReference type="ChEBI" id="CHEBI:58272"/>
        <dbReference type="ChEBI" id="CHEBI:456216"/>
        <dbReference type="EC" id="2.7.2.3"/>
    </reaction>
</comment>
<dbReference type="HAMAP" id="MF_00145">
    <property type="entry name" value="Phosphoglyc_kinase"/>
    <property type="match status" value="1"/>
</dbReference>
<dbReference type="Proteomes" id="UP000319829">
    <property type="component" value="Unassembled WGS sequence"/>
</dbReference>
<comment type="subcellular location">
    <subcellularLocation>
        <location evidence="13">Cytoplasm</location>
    </subcellularLocation>
</comment>
<feature type="binding site" evidence="14">
    <location>
        <position position="119"/>
    </location>
    <ligand>
        <name>(2R)-3-phosphoglycerate</name>
        <dbReference type="ChEBI" id="CHEBI:58272"/>
    </ligand>
</feature>
<evidence type="ECO:0000256" key="4">
    <source>
        <dbReference type="ARBA" id="ARBA00011245"/>
    </source>
</evidence>
<evidence type="ECO:0000256" key="14">
    <source>
        <dbReference type="PIRSR" id="PIRSR000724-1"/>
    </source>
</evidence>
<dbReference type="GO" id="GO:0043531">
    <property type="term" value="F:ADP binding"/>
    <property type="evidence" value="ECO:0007669"/>
    <property type="project" value="TreeGrafter"/>
</dbReference>
<dbReference type="FunFam" id="3.40.50.1260:FF:000006">
    <property type="entry name" value="Phosphoglycerate kinase"/>
    <property type="match status" value="1"/>
</dbReference>
<sequence>MRFRTLRSLDVAGRRVFVRVDFNVPLTPDGAIADDTRIVSSLPTLRYLIEKGARLIVASHLGRPKGKPDPGLSLAPVRERLERCLRKPVRFSEAIVGPEAKRLAMGLSDGDVLLLENLRFDPREEANDPGFGRELALLAEAYVNDAFGAAHRAHASTVGITGTIADRAAGLLLERELEALGKLLEGPERPYAAILGGAKISGKIDVLRNLLPRVDRLMIGGGMMFTFVRAKGLETGRSLVEEDKVPLAKEILARPDAEEKLLLPIDCIVAADASGRDPGHAVAVDRIPKDLAGVDIGPESVREILEALSTARTVFWNGPMGVFETPAFAEGTLRVAKGVAQATARGAFTVVGGGDSIAAIHKAGVESQVSHCSTGGGASLEFLEGRVLPGVAALESVEKAAR</sequence>
<dbReference type="InterPro" id="IPR001576">
    <property type="entry name" value="Phosphoglycerate_kinase"/>
</dbReference>
<feature type="binding site" evidence="13">
    <location>
        <position position="152"/>
    </location>
    <ligand>
        <name>substrate</name>
    </ligand>
</feature>
<dbReference type="GO" id="GO:0006096">
    <property type="term" value="P:glycolytic process"/>
    <property type="evidence" value="ECO:0007669"/>
    <property type="project" value="UniProtKB-UniRule"/>
</dbReference>
<reference evidence="17 18" key="1">
    <citation type="journal article" date="2019" name="Nat. Microbiol.">
        <title>Mediterranean grassland soil C-N compound turnover is dependent on rainfall and depth, and is mediated by genomically divergent microorganisms.</title>
        <authorList>
            <person name="Diamond S."/>
            <person name="Andeer P.F."/>
            <person name="Li Z."/>
            <person name="Crits-Christoph A."/>
            <person name="Burstein D."/>
            <person name="Anantharaman K."/>
            <person name="Lane K.R."/>
            <person name="Thomas B.C."/>
            <person name="Pan C."/>
            <person name="Northen T.R."/>
            <person name="Banfield J.F."/>
        </authorList>
    </citation>
    <scope>NUCLEOTIDE SEQUENCE [LARGE SCALE GENOMIC DNA]</scope>
    <source>
        <strain evidence="17">WS_4</strain>
    </source>
</reference>
<comment type="pathway">
    <text evidence="2 13">Carbohydrate degradation; glycolysis; pyruvate from D-glyceraldehyde 3-phosphate: step 2/5.</text>
</comment>
<gene>
    <name evidence="13" type="primary">pgk</name>
    <name evidence="17" type="ORF">E6K74_11755</name>
</gene>
<comment type="subunit">
    <text evidence="4 13">Monomer.</text>
</comment>
<evidence type="ECO:0000256" key="12">
    <source>
        <dbReference type="ARBA" id="ARBA00023152"/>
    </source>
</evidence>
<keyword evidence="10 13" id="KW-0418">Kinase</keyword>
<organism evidence="17 18">
    <name type="scientific">Eiseniibacteriota bacterium</name>
    <dbReference type="NCBI Taxonomy" id="2212470"/>
    <lineage>
        <taxon>Bacteria</taxon>
        <taxon>Candidatus Eiseniibacteriota</taxon>
    </lineage>
</organism>
<evidence type="ECO:0000256" key="3">
    <source>
        <dbReference type="ARBA" id="ARBA00008982"/>
    </source>
</evidence>
<dbReference type="PRINTS" id="PR00477">
    <property type="entry name" value="PHGLYCKINASE"/>
</dbReference>
<keyword evidence="8 13" id="KW-0808">Transferase</keyword>
<dbReference type="InterPro" id="IPR015911">
    <property type="entry name" value="Phosphoglycerate_kinase_CS"/>
</dbReference>
<evidence type="ECO:0000313" key="17">
    <source>
        <dbReference type="EMBL" id="TMQ52672.1"/>
    </source>
</evidence>
<comment type="caution">
    <text evidence="17">The sequence shown here is derived from an EMBL/GenBank/DDBJ whole genome shotgun (WGS) entry which is preliminary data.</text>
</comment>
<feature type="binding site" evidence="13 15">
    <location>
        <begin position="353"/>
        <end position="356"/>
    </location>
    <ligand>
        <name>ATP</name>
        <dbReference type="ChEBI" id="CHEBI:30616"/>
    </ligand>
</feature>
<evidence type="ECO:0000256" key="5">
    <source>
        <dbReference type="ARBA" id="ARBA00013061"/>
    </source>
</evidence>
<feature type="binding site" evidence="13 14">
    <location>
        <begin position="60"/>
        <end position="63"/>
    </location>
    <ligand>
        <name>substrate</name>
    </ligand>
</feature>
<accession>A0A538SMS8</accession>
<keyword evidence="7 13" id="KW-0963">Cytoplasm</keyword>
<dbReference type="FunFam" id="3.40.50.1260:FF:000031">
    <property type="entry name" value="Phosphoglycerate kinase 1"/>
    <property type="match status" value="1"/>
</dbReference>
<evidence type="ECO:0000256" key="7">
    <source>
        <dbReference type="ARBA" id="ARBA00022490"/>
    </source>
</evidence>
<dbReference type="InterPro" id="IPR015824">
    <property type="entry name" value="Phosphoglycerate_kinase_N"/>
</dbReference>
<dbReference type="EC" id="2.7.2.3" evidence="5 13"/>
<comment type="similarity">
    <text evidence="3 13 16">Belongs to the phosphoglycerate kinase family.</text>
</comment>
<feature type="binding site" evidence="13 14">
    <location>
        <begin position="21"/>
        <end position="23"/>
    </location>
    <ligand>
        <name>substrate</name>
    </ligand>
</feature>
<evidence type="ECO:0000256" key="16">
    <source>
        <dbReference type="RuleBase" id="RU000532"/>
    </source>
</evidence>
<name>A0A538SMS8_UNCEI</name>
<evidence type="ECO:0000256" key="1">
    <source>
        <dbReference type="ARBA" id="ARBA00000642"/>
    </source>
</evidence>
<evidence type="ECO:0000256" key="15">
    <source>
        <dbReference type="PIRSR" id="PIRSR000724-2"/>
    </source>
</evidence>
<dbReference type="GO" id="GO:0005829">
    <property type="term" value="C:cytosol"/>
    <property type="evidence" value="ECO:0007669"/>
    <property type="project" value="TreeGrafter"/>
</dbReference>
<dbReference type="Gene3D" id="3.40.50.1260">
    <property type="entry name" value="Phosphoglycerate kinase, N-terminal domain"/>
    <property type="match status" value="2"/>
</dbReference>
<dbReference type="UniPathway" id="UPA00109">
    <property type="reaction ID" value="UER00185"/>
</dbReference>
<evidence type="ECO:0000256" key="11">
    <source>
        <dbReference type="ARBA" id="ARBA00022840"/>
    </source>
</evidence>
<dbReference type="PIRSF" id="PIRSF000724">
    <property type="entry name" value="Pgk"/>
    <property type="match status" value="1"/>
</dbReference>
<dbReference type="GO" id="GO:0005524">
    <property type="term" value="F:ATP binding"/>
    <property type="evidence" value="ECO:0007669"/>
    <property type="project" value="UniProtKB-KW"/>
</dbReference>
<feature type="binding site" evidence="13 15">
    <location>
        <position position="203"/>
    </location>
    <ligand>
        <name>ATP</name>
        <dbReference type="ChEBI" id="CHEBI:30616"/>
    </ligand>
</feature>
<evidence type="ECO:0000256" key="8">
    <source>
        <dbReference type="ARBA" id="ARBA00022679"/>
    </source>
</evidence>
<evidence type="ECO:0000256" key="9">
    <source>
        <dbReference type="ARBA" id="ARBA00022741"/>
    </source>
</evidence>
<dbReference type="AlphaFoldDB" id="A0A538SMS8"/>
<feature type="binding site" evidence="13">
    <location>
        <position position="293"/>
    </location>
    <ligand>
        <name>ATP</name>
        <dbReference type="ChEBI" id="CHEBI:30616"/>
    </ligand>
</feature>
<dbReference type="PANTHER" id="PTHR11406">
    <property type="entry name" value="PHOSPHOGLYCERATE KINASE"/>
    <property type="match status" value="1"/>
</dbReference>
<proteinExistence type="inferred from homology"/>
<evidence type="ECO:0000256" key="6">
    <source>
        <dbReference type="ARBA" id="ARBA00016471"/>
    </source>
</evidence>
<keyword evidence="11 13" id="KW-0067">ATP-binding</keyword>
<dbReference type="InterPro" id="IPR036043">
    <property type="entry name" value="Phosphoglycerate_kinase_sf"/>
</dbReference>
<dbReference type="GO" id="GO:0006094">
    <property type="term" value="P:gluconeogenesis"/>
    <property type="evidence" value="ECO:0007669"/>
    <property type="project" value="TreeGrafter"/>
</dbReference>
<feature type="binding site" evidence="14">
    <location>
        <position position="152"/>
    </location>
    <ligand>
        <name>(2R)-3-phosphoglycerate</name>
        <dbReference type="ChEBI" id="CHEBI:58272"/>
    </ligand>
</feature>
<keyword evidence="12 13" id="KW-0324">Glycolysis</keyword>
<keyword evidence="9 13" id="KW-0547">Nucleotide-binding</keyword>
<protein>
    <recommendedName>
        <fullName evidence="6 13">Phosphoglycerate kinase</fullName>
        <ecNumber evidence="5 13">2.7.2.3</ecNumber>
    </recommendedName>
</protein>
<evidence type="ECO:0000256" key="2">
    <source>
        <dbReference type="ARBA" id="ARBA00004838"/>
    </source>
</evidence>